<evidence type="ECO:0000313" key="2">
    <source>
        <dbReference type="EMBL" id="KAK1837360.1"/>
    </source>
</evidence>
<protein>
    <submittedName>
        <fullName evidence="2">Uncharacterized protein</fullName>
    </submittedName>
</protein>
<organism evidence="2 3">
    <name type="scientific">Colletotrichum chrysophilum</name>
    <dbReference type="NCBI Taxonomy" id="1836956"/>
    <lineage>
        <taxon>Eukaryota</taxon>
        <taxon>Fungi</taxon>
        <taxon>Dikarya</taxon>
        <taxon>Ascomycota</taxon>
        <taxon>Pezizomycotina</taxon>
        <taxon>Sordariomycetes</taxon>
        <taxon>Hypocreomycetidae</taxon>
        <taxon>Glomerellales</taxon>
        <taxon>Glomerellaceae</taxon>
        <taxon>Colletotrichum</taxon>
        <taxon>Colletotrichum gloeosporioides species complex</taxon>
    </lineage>
</organism>
<comment type="caution">
    <text evidence="2">The sequence shown here is derived from an EMBL/GenBank/DDBJ whole genome shotgun (WGS) entry which is preliminary data.</text>
</comment>
<reference evidence="2" key="1">
    <citation type="submission" date="2023-01" db="EMBL/GenBank/DDBJ databases">
        <title>Colletotrichum chrysophilum M932 genome sequence.</title>
        <authorList>
            <person name="Baroncelli R."/>
        </authorList>
    </citation>
    <scope>NUCLEOTIDE SEQUENCE</scope>
    <source>
        <strain evidence="2">M932</strain>
    </source>
</reference>
<dbReference type="Proteomes" id="UP001243330">
    <property type="component" value="Unassembled WGS sequence"/>
</dbReference>
<evidence type="ECO:0000313" key="3">
    <source>
        <dbReference type="Proteomes" id="UP001243330"/>
    </source>
</evidence>
<feature type="compositionally biased region" description="Basic and acidic residues" evidence="1">
    <location>
        <begin position="93"/>
        <end position="108"/>
    </location>
</feature>
<feature type="region of interest" description="Disordered" evidence="1">
    <location>
        <begin position="52"/>
        <end position="108"/>
    </location>
</feature>
<feature type="non-terminal residue" evidence="2">
    <location>
        <position position="1"/>
    </location>
</feature>
<name>A0AAD9E6Q2_9PEZI</name>
<sequence>LAPFQFCFPFYLYYPPLFTTCEKTNFAVASLLPFLNTPYRLEAFSTGILTMPEGKSSSSSSSSATSSSPESSLLMSLSSSGGTATQTAIYRDMSPDEQHDLATKRPAA</sequence>
<proteinExistence type="predicted"/>
<dbReference type="AlphaFoldDB" id="A0AAD9E6Q2"/>
<dbReference type="EMBL" id="JAQOWY010001442">
    <property type="protein sequence ID" value="KAK1837360.1"/>
    <property type="molecule type" value="Genomic_DNA"/>
</dbReference>
<gene>
    <name evidence="2" type="ORF">CCHR01_20019</name>
</gene>
<feature type="compositionally biased region" description="Low complexity" evidence="1">
    <location>
        <begin position="56"/>
        <end position="80"/>
    </location>
</feature>
<keyword evidence="3" id="KW-1185">Reference proteome</keyword>
<evidence type="ECO:0000256" key="1">
    <source>
        <dbReference type="SAM" id="MobiDB-lite"/>
    </source>
</evidence>
<accession>A0AAD9E6Q2</accession>